<organism evidence="5 6">
    <name type="scientific">Paenibacillus pini JCM 16418</name>
    <dbReference type="NCBI Taxonomy" id="1236976"/>
    <lineage>
        <taxon>Bacteria</taxon>
        <taxon>Bacillati</taxon>
        <taxon>Bacillota</taxon>
        <taxon>Bacilli</taxon>
        <taxon>Bacillales</taxon>
        <taxon>Paenibacillaceae</taxon>
        <taxon>Paenibacillus</taxon>
    </lineage>
</organism>
<keyword evidence="3" id="KW-0472">Membrane</keyword>
<keyword evidence="3" id="KW-0812">Transmembrane</keyword>
<comment type="subcellular location">
    <subcellularLocation>
        <location evidence="1">Endomembrane system</location>
        <topology evidence="1">Multi-pass membrane protein</topology>
    </subcellularLocation>
</comment>
<evidence type="ECO:0000313" key="6">
    <source>
        <dbReference type="Proteomes" id="UP000019364"/>
    </source>
</evidence>
<dbReference type="Gene3D" id="1.10.3730.20">
    <property type="match status" value="1"/>
</dbReference>
<keyword evidence="3" id="KW-1133">Transmembrane helix</keyword>
<dbReference type="InterPro" id="IPR000620">
    <property type="entry name" value="EamA_dom"/>
</dbReference>
<dbReference type="Pfam" id="PF00892">
    <property type="entry name" value="EamA"/>
    <property type="match status" value="1"/>
</dbReference>
<proteinExistence type="inferred from homology"/>
<sequence>MMLGAILNPGSYLLFLFAMQQAPMAHISPLREIGTVFATFLGILLLKEQNGLKRILCSVVIFCGILLIGIWG</sequence>
<feature type="domain" description="EamA" evidence="4">
    <location>
        <begin position="5"/>
        <end position="69"/>
    </location>
</feature>
<comment type="similarity">
    <text evidence="2">Belongs to the EamA transporter family.</text>
</comment>
<evidence type="ECO:0000259" key="4">
    <source>
        <dbReference type="Pfam" id="PF00892"/>
    </source>
</evidence>
<dbReference type="AlphaFoldDB" id="W7YW31"/>
<dbReference type="STRING" id="1236976.JCM16418_2944"/>
<dbReference type="GO" id="GO:0016020">
    <property type="term" value="C:membrane"/>
    <property type="evidence" value="ECO:0007669"/>
    <property type="project" value="InterPro"/>
</dbReference>
<evidence type="ECO:0000256" key="1">
    <source>
        <dbReference type="ARBA" id="ARBA00004127"/>
    </source>
</evidence>
<protein>
    <submittedName>
        <fullName evidence="5">Integral membrane protein</fullName>
    </submittedName>
</protein>
<evidence type="ECO:0000256" key="2">
    <source>
        <dbReference type="ARBA" id="ARBA00007362"/>
    </source>
</evidence>
<name>W7YW31_9BACL</name>
<evidence type="ECO:0000313" key="5">
    <source>
        <dbReference type="EMBL" id="GAF08836.1"/>
    </source>
</evidence>
<dbReference type="EMBL" id="BAVZ01000008">
    <property type="protein sequence ID" value="GAF08836.1"/>
    <property type="molecule type" value="Genomic_DNA"/>
</dbReference>
<dbReference type="eggNOG" id="COG0697">
    <property type="taxonomic scope" value="Bacteria"/>
</dbReference>
<comment type="caution">
    <text evidence="5">The sequence shown here is derived from an EMBL/GenBank/DDBJ whole genome shotgun (WGS) entry which is preliminary data.</text>
</comment>
<feature type="transmembrane region" description="Helical" evidence="3">
    <location>
        <begin position="55"/>
        <end position="71"/>
    </location>
</feature>
<dbReference type="RefSeq" id="WP_242403829.1">
    <property type="nucleotide sequence ID" value="NZ_BAVZ01000008.1"/>
</dbReference>
<dbReference type="Proteomes" id="UP000019364">
    <property type="component" value="Unassembled WGS sequence"/>
</dbReference>
<accession>W7YW31</accession>
<keyword evidence="6" id="KW-1185">Reference proteome</keyword>
<feature type="transmembrane region" description="Helical" evidence="3">
    <location>
        <begin position="28"/>
        <end position="46"/>
    </location>
</feature>
<dbReference type="InterPro" id="IPR037185">
    <property type="entry name" value="EmrE-like"/>
</dbReference>
<dbReference type="SUPFAM" id="SSF103481">
    <property type="entry name" value="Multidrug resistance efflux transporter EmrE"/>
    <property type="match status" value="1"/>
</dbReference>
<reference evidence="5 6" key="1">
    <citation type="journal article" date="2014" name="Genome Announc.">
        <title>Draft Genome Sequence of Paenibacillus pini JCM 16418T, Isolated from the Rhizosphere of Pine Tree.</title>
        <authorList>
            <person name="Yuki M."/>
            <person name="Oshima K."/>
            <person name="Suda W."/>
            <person name="Oshida Y."/>
            <person name="Kitamura K."/>
            <person name="Iida Y."/>
            <person name="Hattori M."/>
            <person name="Ohkuma M."/>
        </authorList>
    </citation>
    <scope>NUCLEOTIDE SEQUENCE [LARGE SCALE GENOMIC DNA]</scope>
    <source>
        <strain evidence="5 6">JCM 16418</strain>
    </source>
</reference>
<gene>
    <name evidence="5" type="ORF">JCM16418_2944</name>
</gene>
<evidence type="ECO:0000256" key="3">
    <source>
        <dbReference type="SAM" id="Phobius"/>
    </source>
</evidence>